<feature type="domain" description="Cyclic nucleotide-binding" evidence="2">
    <location>
        <begin position="31"/>
        <end position="116"/>
    </location>
</feature>
<sequence>MNKEKYLSALGTNIAVSVGLGAYISYVLANEHYTARQTIILEGSVINHTAFLNSGSARLYLQNEDNEEHTLLFYQENNFFSIEQGAKPYKDNDLYIEFLEDSEVCLIPDKHIENLYKLFPEYHQIQNGLNRNIKEILFLHQLNLSTLDAEKKYNQFLNQFPHISMVCEQKKIASFLGIDPKTLSRLRGKPKRK</sequence>
<dbReference type="RefSeq" id="WP_057930396.1">
    <property type="nucleotide sequence ID" value="NZ_LMZQ01000001.1"/>
</dbReference>
<evidence type="ECO:0000256" key="1">
    <source>
        <dbReference type="SAM" id="Phobius"/>
    </source>
</evidence>
<name>A0A0T5VV75_9SPHI</name>
<dbReference type="OrthoDB" id="770522at2"/>
<dbReference type="Proteomes" id="UP000051950">
    <property type="component" value="Unassembled WGS sequence"/>
</dbReference>
<dbReference type="InterPro" id="IPR000595">
    <property type="entry name" value="cNMP-bd_dom"/>
</dbReference>
<protein>
    <recommendedName>
        <fullName evidence="2">Cyclic nucleotide-binding domain-containing protein</fullName>
    </recommendedName>
</protein>
<dbReference type="InterPro" id="IPR018490">
    <property type="entry name" value="cNMP-bd_dom_sf"/>
</dbReference>
<dbReference type="SUPFAM" id="SSF51206">
    <property type="entry name" value="cAMP-binding domain-like"/>
    <property type="match status" value="1"/>
</dbReference>
<dbReference type="CDD" id="cd00038">
    <property type="entry name" value="CAP_ED"/>
    <property type="match status" value="1"/>
</dbReference>
<comment type="caution">
    <text evidence="3">The sequence shown here is derived from an EMBL/GenBank/DDBJ whole genome shotgun (WGS) entry which is preliminary data.</text>
</comment>
<dbReference type="AlphaFoldDB" id="A0A0T5VV75"/>
<evidence type="ECO:0000313" key="4">
    <source>
        <dbReference type="Proteomes" id="UP000051950"/>
    </source>
</evidence>
<keyword evidence="1" id="KW-1133">Transmembrane helix</keyword>
<keyword evidence="1" id="KW-0472">Membrane</keyword>
<dbReference type="Gene3D" id="2.60.120.10">
    <property type="entry name" value="Jelly Rolls"/>
    <property type="match status" value="1"/>
</dbReference>
<evidence type="ECO:0000313" key="3">
    <source>
        <dbReference type="EMBL" id="KRT17767.1"/>
    </source>
</evidence>
<dbReference type="STRING" id="687842.ASU31_00265"/>
<dbReference type="InterPro" id="IPR014710">
    <property type="entry name" value="RmlC-like_jellyroll"/>
</dbReference>
<feature type="transmembrane region" description="Helical" evidence="1">
    <location>
        <begin position="6"/>
        <end position="29"/>
    </location>
</feature>
<gene>
    <name evidence="3" type="ORF">ASU31_00265</name>
</gene>
<reference evidence="3 4" key="1">
    <citation type="submission" date="2015-11" db="EMBL/GenBank/DDBJ databases">
        <title>Sequence of Pedobacter ginsenosidimutans.</title>
        <authorList>
            <person name="Carson E."/>
            <person name="Keyser V."/>
            <person name="Newman J."/>
            <person name="Miller J."/>
        </authorList>
    </citation>
    <scope>NUCLEOTIDE SEQUENCE [LARGE SCALE GENOMIC DNA]</scope>
    <source>
        <strain evidence="3 4">KACC 14530</strain>
    </source>
</reference>
<evidence type="ECO:0000259" key="2">
    <source>
        <dbReference type="Pfam" id="PF00027"/>
    </source>
</evidence>
<organism evidence="3 4">
    <name type="scientific">Pedobacter ginsenosidimutans</name>
    <dbReference type="NCBI Taxonomy" id="687842"/>
    <lineage>
        <taxon>Bacteria</taxon>
        <taxon>Pseudomonadati</taxon>
        <taxon>Bacteroidota</taxon>
        <taxon>Sphingobacteriia</taxon>
        <taxon>Sphingobacteriales</taxon>
        <taxon>Sphingobacteriaceae</taxon>
        <taxon>Pedobacter</taxon>
    </lineage>
</organism>
<proteinExistence type="predicted"/>
<dbReference type="Pfam" id="PF00027">
    <property type="entry name" value="cNMP_binding"/>
    <property type="match status" value="1"/>
</dbReference>
<accession>A0A0T5VV75</accession>
<dbReference type="EMBL" id="LMZQ01000001">
    <property type="protein sequence ID" value="KRT17767.1"/>
    <property type="molecule type" value="Genomic_DNA"/>
</dbReference>
<keyword evidence="4" id="KW-1185">Reference proteome</keyword>
<keyword evidence="1" id="KW-0812">Transmembrane</keyword>